<dbReference type="OMA" id="PIYSYNG"/>
<dbReference type="Proteomes" id="UP000091967">
    <property type="component" value="Unassembled WGS sequence"/>
</dbReference>
<evidence type="ECO:0000313" key="3">
    <source>
        <dbReference type="EMBL" id="OBS23592.1"/>
    </source>
</evidence>
<dbReference type="AlphaFoldDB" id="A0A1B8ASS1"/>
<feature type="domain" description="DUF6590" evidence="2">
    <location>
        <begin position="194"/>
        <end position="287"/>
    </location>
</feature>
<feature type="region of interest" description="Disordered" evidence="1">
    <location>
        <begin position="1"/>
        <end position="28"/>
    </location>
</feature>
<dbReference type="EMBL" id="LYXU01000002">
    <property type="protein sequence ID" value="OBS23592.1"/>
    <property type="molecule type" value="Genomic_DNA"/>
</dbReference>
<dbReference type="Pfam" id="PF20233">
    <property type="entry name" value="DUF6590"/>
    <property type="match status" value="1"/>
</dbReference>
<keyword evidence="4" id="KW-1185">Reference proteome</keyword>
<dbReference type="InterPro" id="IPR046497">
    <property type="entry name" value="DUF6590"/>
</dbReference>
<sequence>MAPVRELRVTKPAHRGYRSGRSGPGPASLRTKVNYFAHTNFSPTDPGRSHKDREAAFLQAEKLDSPSVMVASINEAADDWDCTGCSEKVRLLAKSFALKCHIEAGVGPTSQPSNGIDVAGIASPATEANSVELGPRSAIAKNIEDLRRQTLNKDVGNRQPFYGVHQAHFDLSRGESVTVHMRDTDKVYRKQDLQLGTIISAPFHSQKRDDTVSTQDYNTGVSAFGAVYSKYRKMIVIECWAEHVVCLPIYSYNGKGLERRRGMAAEYMDIRDTDDKRPAPGDTCDKPLLAIRDDSWAGRNTFIAGRSVVKLTERAVHLVFQKCSIEGKVEWADFLRLYKEVATLNHTKALEVFGEPKPIESK</sequence>
<protein>
    <recommendedName>
        <fullName evidence="2">DUF6590 domain-containing protein</fullName>
    </recommendedName>
</protein>
<evidence type="ECO:0000259" key="2">
    <source>
        <dbReference type="Pfam" id="PF20233"/>
    </source>
</evidence>
<name>A0A1B8ASS1_FUSPO</name>
<gene>
    <name evidence="3" type="ORF">FPOA_04142</name>
</gene>
<organism evidence="3 4">
    <name type="scientific">Fusarium poae</name>
    <dbReference type="NCBI Taxonomy" id="36050"/>
    <lineage>
        <taxon>Eukaryota</taxon>
        <taxon>Fungi</taxon>
        <taxon>Dikarya</taxon>
        <taxon>Ascomycota</taxon>
        <taxon>Pezizomycotina</taxon>
        <taxon>Sordariomycetes</taxon>
        <taxon>Hypocreomycetidae</taxon>
        <taxon>Hypocreales</taxon>
        <taxon>Nectriaceae</taxon>
        <taxon>Fusarium</taxon>
    </lineage>
</organism>
<evidence type="ECO:0000256" key="1">
    <source>
        <dbReference type="SAM" id="MobiDB-lite"/>
    </source>
</evidence>
<reference evidence="3 4" key="1">
    <citation type="submission" date="2016-06" db="EMBL/GenBank/DDBJ databases">
        <title>Living apart together: crosstalk between the core and supernumerary genomes in a fungal plant pathogen.</title>
        <authorList>
            <person name="Vanheule A."/>
            <person name="Audenaert K."/>
            <person name="Warris S."/>
            <person name="Van De Geest H."/>
            <person name="Schijlen E."/>
            <person name="Hofte M."/>
            <person name="De Saeger S."/>
            <person name="Haesaert G."/>
            <person name="Waalwijk C."/>
            <person name="Van Der Lee T."/>
        </authorList>
    </citation>
    <scope>NUCLEOTIDE SEQUENCE [LARGE SCALE GENOMIC DNA]</scope>
    <source>
        <strain evidence="3 4">2516</strain>
    </source>
</reference>
<evidence type="ECO:0000313" key="4">
    <source>
        <dbReference type="Proteomes" id="UP000091967"/>
    </source>
</evidence>
<accession>A0A1B8ASS1</accession>
<proteinExistence type="predicted"/>
<feature type="compositionally biased region" description="Low complexity" evidence="1">
    <location>
        <begin position="19"/>
        <end position="28"/>
    </location>
</feature>
<comment type="caution">
    <text evidence="3">The sequence shown here is derived from an EMBL/GenBank/DDBJ whole genome shotgun (WGS) entry which is preliminary data.</text>
</comment>